<name>A0A166V4T6_9GAMM</name>
<keyword evidence="2" id="KW-1185">Reference proteome</keyword>
<comment type="caution">
    <text evidence="1">The sequence shown here is derived from an EMBL/GenBank/DDBJ whole genome shotgun (WGS) entry which is preliminary data.</text>
</comment>
<proteinExistence type="predicted"/>
<evidence type="ECO:0000313" key="2">
    <source>
        <dbReference type="Proteomes" id="UP000076643"/>
    </source>
</evidence>
<reference evidence="1 2" key="1">
    <citation type="submission" date="2013-07" db="EMBL/GenBank/DDBJ databases">
        <title>Comparative Genomic and Metabolomic Analysis of Twelve Strains of Pseudoalteromonas luteoviolacea.</title>
        <authorList>
            <person name="Vynne N.G."/>
            <person name="Mansson M."/>
            <person name="Gram L."/>
        </authorList>
    </citation>
    <scope>NUCLEOTIDE SEQUENCE [LARGE SCALE GENOMIC DNA]</scope>
    <source>
        <strain evidence="1 2">DSM 6061</strain>
    </source>
</reference>
<evidence type="ECO:0008006" key="3">
    <source>
        <dbReference type="Google" id="ProtNLM"/>
    </source>
</evidence>
<dbReference type="Proteomes" id="UP000076643">
    <property type="component" value="Unassembled WGS sequence"/>
</dbReference>
<accession>A0A166V4T6</accession>
<protein>
    <recommendedName>
        <fullName evidence="3">Prolyl 4-hydroxylase alpha subunit Fe(2+) 2OG dioxygenase domain-containing protein</fullName>
    </recommendedName>
</protein>
<dbReference type="EMBL" id="AUYB01000136">
    <property type="protein sequence ID" value="KZN31711.1"/>
    <property type="molecule type" value="Genomic_DNA"/>
</dbReference>
<organism evidence="1 2">
    <name type="scientific">Pseudoalteromonas luteoviolacea DSM 6061</name>
    <dbReference type="NCBI Taxonomy" id="1365250"/>
    <lineage>
        <taxon>Bacteria</taxon>
        <taxon>Pseudomonadati</taxon>
        <taxon>Pseudomonadota</taxon>
        <taxon>Gammaproteobacteria</taxon>
        <taxon>Alteromonadales</taxon>
        <taxon>Pseudoalteromonadaceae</taxon>
        <taxon>Pseudoalteromonas</taxon>
    </lineage>
</organism>
<dbReference type="Pfam" id="PF20043">
    <property type="entry name" value="DUF6445"/>
    <property type="match status" value="1"/>
</dbReference>
<dbReference type="PATRIC" id="fig|1365250.3.peg.4453"/>
<dbReference type="RefSeq" id="WP_063357894.1">
    <property type="nucleotide sequence ID" value="NZ_AQHB01000047.1"/>
</dbReference>
<sequence length="226" mass="25871">MKLVLNKNAVVNRVYLEKCTSPVYVIDDVLVNPHEVISFAENTAYFLAPGRDGTLYPGIRDLMPKAYENMLQELMVLINESNKEFYFHRALLSLVTLSESELSDYHSLPHVDSIDKNEYASVHYFCDEAFGGTSLYSYKPRDIMQIGEGDVNIFQEALDKNQEKGYLQGDNSLFKRELKIEAKFNRLVMYQSNILHCADINTNKSISKSPTNGRLTVASFYQLNDR</sequence>
<evidence type="ECO:0000313" key="1">
    <source>
        <dbReference type="EMBL" id="KZN31711.1"/>
    </source>
</evidence>
<gene>
    <name evidence="1" type="ORF">N475_04450</name>
</gene>
<dbReference type="AlphaFoldDB" id="A0A166V4T6"/>
<dbReference type="InterPro" id="IPR045617">
    <property type="entry name" value="DUF6445"/>
</dbReference>